<name>A0ACC6JUA7_9PSED</name>
<accession>A0ACC6JUA7</accession>
<gene>
    <name evidence="1" type="ORF">J2X87_005193</name>
</gene>
<comment type="caution">
    <text evidence="1">The sequence shown here is derived from an EMBL/GenBank/DDBJ whole genome shotgun (WGS) entry which is preliminary data.</text>
</comment>
<evidence type="ECO:0000313" key="1">
    <source>
        <dbReference type="EMBL" id="MDR6610087.1"/>
    </source>
</evidence>
<sequence>MNTHETATREQWLAARLQLLEAEKALTRRSDEVARQRQALPWVRLDKAYRFDTDNGSATLAELFQGRSQLLVYHFMFGPDYTAGCPSCSAIADGFDPVVIHLANHDVTLMAISRAPLAKLQAYKRRMGWTFPWASAADSDFTADFNVYFTEAQQRQGLVEYNYQRGGHAMDASQIPEPVKQFAATCGTDAPTYTRDRPGLSAFVLADGEIYHTYSTYARGLDGLWGMYQWLDRAPKGRNETGPWWRRHDEYR</sequence>
<evidence type="ECO:0000313" key="2">
    <source>
        <dbReference type="Proteomes" id="UP001259420"/>
    </source>
</evidence>
<proteinExistence type="predicted"/>
<organism evidence="1 2">
    <name type="scientific">Pseudomonas synxantha</name>
    <dbReference type="NCBI Taxonomy" id="47883"/>
    <lineage>
        <taxon>Bacteria</taxon>
        <taxon>Pseudomonadati</taxon>
        <taxon>Pseudomonadota</taxon>
        <taxon>Gammaproteobacteria</taxon>
        <taxon>Pseudomonadales</taxon>
        <taxon>Pseudomonadaceae</taxon>
        <taxon>Pseudomonas</taxon>
    </lineage>
</organism>
<dbReference type="EMBL" id="JAVDSD010000017">
    <property type="protein sequence ID" value="MDR6610087.1"/>
    <property type="molecule type" value="Genomic_DNA"/>
</dbReference>
<dbReference type="Proteomes" id="UP001259420">
    <property type="component" value="Unassembled WGS sequence"/>
</dbReference>
<protein>
    <submittedName>
        <fullName evidence="1">Dithiol-disulfide oxidoreductase (DUF899 family)</fullName>
    </submittedName>
</protein>
<reference evidence="1" key="1">
    <citation type="submission" date="2023-07" db="EMBL/GenBank/DDBJ databases">
        <title>Sorghum-associated microbial communities from plants grown in Nebraska, USA.</title>
        <authorList>
            <person name="Schachtman D."/>
        </authorList>
    </citation>
    <scope>NUCLEOTIDE SEQUENCE</scope>
    <source>
        <strain evidence="1">BE46</strain>
    </source>
</reference>
<keyword evidence="2" id="KW-1185">Reference proteome</keyword>